<keyword evidence="4" id="KW-1185">Reference proteome</keyword>
<dbReference type="CDD" id="cd01650">
    <property type="entry name" value="RT_nLTR_like"/>
    <property type="match status" value="1"/>
</dbReference>
<evidence type="ECO:0000313" key="4">
    <source>
        <dbReference type="Proteomes" id="UP001234989"/>
    </source>
</evidence>
<dbReference type="PANTHER" id="PTHR46890">
    <property type="entry name" value="NON-LTR RETROLELEMENT REVERSE TRANSCRIPTASE-LIKE PROTEIN-RELATED"/>
    <property type="match status" value="1"/>
</dbReference>
<dbReference type="SUPFAM" id="SSF56672">
    <property type="entry name" value="DNA/RNA polymerases"/>
    <property type="match status" value="1"/>
</dbReference>
<accession>A0AAF0TVX9</accession>
<dbReference type="Pfam" id="PF13966">
    <property type="entry name" value="zf-RVT"/>
    <property type="match status" value="1"/>
</dbReference>
<sequence>MDTEQLLSFKLTDIDDGQEIHVTLVYASTDRRTRIALWDDLYTIAATMTNPWLVGGDFNVIIDDMEKYGGLPVQFNETEDFIHCINICQLTDLGFKGSMYTWWNGRSDAACIFKRLDRCLGNQALQNLFPNLEVEHLIKQGSDHSPLVITSGADRNPIKKAFRFLNFWVEHEAFQKVVAENWQEDHSTDPFFNFHSKQKRVSKALSKWSKDSYGDIFRQIDTLTEVVQIHEQEFENHPTNTNRERLQKVQADLINLYAVEEKFWKQKAGMQWFVDGDRNTKFFHAHVNGKRRKLQIKRIQDDRGEWLDREEDIAQEAIRFYTKQFTEERLPSDFDMLQYIPKMVSEEQNIVINELPEEEEVKNAVFGLNAESAGGPDGYTGKFYQTCWGIIAKDMTKMVKSFFCGHELPRYITCTNLTLIPKKKEITTFSDMRPISLSNFTSKVFSRIIHDRLTKLLPTLISPQQSGFVKGRSIVENILLVQEIVHDIRVRGKPSNVVIKLDMAKAYDRVSWIFLTKVLRKIGFGEILIDMIYRIVSNNWYSILVNGQPQGFFKSTRGVKQGDPLSPTLFILAAECLSRALNALHCRDGYKEYGMPKWSPYVNHLAYADDTIIFASADKYSLELIMNTLQEYEKVSGQLINKAKSAVFMHHHTPQVLVNQVYSVTKIPRKDFPFTYLGVPMYYSRRQNIFYKELLDKVQNRLSSWTGKLLSIGGRTTLIKCVLQSMPIHLLSACDPPAGVIAQLHRMFAKFFWSNSVGNSSKHWATWTTLCHPYEEGGVGFRSLQDISKALFAKLWWNMRTRESLWKSYMSNKYLKKHHAVVVQAKTSTYIWKKMIKGREEVEPEIWWSIKQGNSYFWLDNWTGLGALYKIIPPEFEYDQTVILVKEVAEEGHWDEQTLKELLPQDLADHILQRISPPKDTEEFDRPYWKLESRGKFTVSTAFQKVRQKQEINKVYNLMWIKGMPIKICFFMWKLWKLWKSKLPLDDTLKKWGIQFPSRCYCCENSKIEDTAHVFLHSPIAQMVWEHFCGPVGINMKNMQLSQIINRWWEIDAHHQIKYIFQAVPSIIVWELWKRRNTLKNGKKISSNKVIYQIMHTLILFMKTRRRNCTYIPYKWTMVVEAIHNYNPTVKVTKVIWGPPNTGWVKVNTNGASKGNPGRSSWGFCVRNNKGDVIQAQAKEIDEPLITNTQAETMALLHALKYIDTAQLDKVIIETDSLLLKNIVERVWKVPWKVVNILEEIWRLMQGKTVVISHIFREGNKLADYLANLALEKGTVQVNCFQELESQGKRIVNSDKLVVPYLRIRQCRK</sequence>
<dbReference type="InterPro" id="IPR002156">
    <property type="entry name" value="RNaseH_domain"/>
</dbReference>
<dbReference type="InterPro" id="IPR043502">
    <property type="entry name" value="DNA/RNA_pol_sf"/>
</dbReference>
<name>A0AAF0TVX9_SOLVR</name>
<feature type="domain" description="Reverse transcriptase" evidence="1">
    <location>
        <begin position="401"/>
        <end position="681"/>
    </location>
</feature>
<organism evidence="3 4">
    <name type="scientific">Solanum verrucosum</name>
    <dbReference type="NCBI Taxonomy" id="315347"/>
    <lineage>
        <taxon>Eukaryota</taxon>
        <taxon>Viridiplantae</taxon>
        <taxon>Streptophyta</taxon>
        <taxon>Embryophyta</taxon>
        <taxon>Tracheophyta</taxon>
        <taxon>Spermatophyta</taxon>
        <taxon>Magnoliopsida</taxon>
        <taxon>eudicotyledons</taxon>
        <taxon>Gunneridae</taxon>
        <taxon>Pentapetalae</taxon>
        <taxon>asterids</taxon>
        <taxon>lamiids</taxon>
        <taxon>Solanales</taxon>
        <taxon>Solanaceae</taxon>
        <taxon>Solanoideae</taxon>
        <taxon>Solaneae</taxon>
        <taxon>Solanum</taxon>
    </lineage>
</organism>
<dbReference type="GO" id="GO:0004523">
    <property type="term" value="F:RNA-DNA hybrid ribonuclease activity"/>
    <property type="evidence" value="ECO:0007669"/>
    <property type="project" value="InterPro"/>
</dbReference>
<dbReference type="GO" id="GO:0003676">
    <property type="term" value="F:nucleic acid binding"/>
    <property type="evidence" value="ECO:0007669"/>
    <property type="project" value="InterPro"/>
</dbReference>
<dbReference type="Gene3D" id="3.60.10.10">
    <property type="entry name" value="Endonuclease/exonuclease/phosphatase"/>
    <property type="match status" value="1"/>
</dbReference>
<feature type="domain" description="RNase H type-1" evidence="2">
    <location>
        <begin position="1141"/>
        <end position="1272"/>
    </location>
</feature>
<evidence type="ECO:0000259" key="1">
    <source>
        <dbReference type="PROSITE" id="PS50878"/>
    </source>
</evidence>
<dbReference type="PANTHER" id="PTHR46890:SF48">
    <property type="entry name" value="RNA-DIRECTED DNA POLYMERASE"/>
    <property type="match status" value="1"/>
</dbReference>
<dbReference type="PROSITE" id="PS50879">
    <property type="entry name" value="RNASE_H_1"/>
    <property type="match status" value="1"/>
</dbReference>
<evidence type="ECO:0000259" key="2">
    <source>
        <dbReference type="PROSITE" id="PS50879"/>
    </source>
</evidence>
<dbReference type="InterPro" id="IPR026960">
    <property type="entry name" value="RVT-Znf"/>
</dbReference>
<dbReference type="CDD" id="cd06222">
    <property type="entry name" value="RNase_H_like"/>
    <property type="match status" value="1"/>
</dbReference>
<reference evidence="3" key="1">
    <citation type="submission" date="2023-08" db="EMBL/GenBank/DDBJ databases">
        <title>A de novo genome assembly of Solanum verrucosum Schlechtendal, a Mexican diploid species geographically isolated from the other diploid A-genome species in potato relatives.</title>
        <authorList>
            <person name="Hosaka K."/>
        </authorList>
    </citation>
    <scope>NUCLEOTIDE SEQUENCE</scope>
    <source>
        <tissue evidence="3">Young leaves</tissue>
    </source>
</reference>
<dbReference type="InterPro" id="IPR052343">
    <property type="entry name" value="Retrotransposon-Effector_Assoc"/>
</dbReference>
<dbReference type="Proteomes" id="UP001234989">
    <property type="component" value="Chromosome 6"/>
</dbReference>
<dbReference type="PROSITE" id="PS50878">
    <property type="entry name" value="RT_POL"/>
    <property type="match status" value="1"/>
</dbReference>
<dbReference type="InterPro" id="IPR044730">
    <property type="entry name" value="RNase_H-like_dom_plant"/>
</dbReference>
<dbReference type="InterPro" id="IPR036691">
    <property type="entry name" value="Endo/exonu/phosph_ase_sf"/>
</dbReference>
<evidence type="ECO:0008006" key="5">
    <source>
        <dbReference type="Google" id="ProtNLM"/>
    </source>
</evidence>
<dbReference type="InterPro" id="IPR036397">
    <property type="entry name" value="RNaseH_sf"/>
</dbReference>
<dbReference type="EMBL" id="CP133617">
    <property type="protein sequence ID" value="WMV35167.1"/>
    <property type="molecule type" value="Genomic_DNA"/>
</dbReference>
<protein>
    <recommendedName>
        <fullName evidence="5">Non-LTR retroelement reverse transcriptase</fullName>
    </recommendedName>
</protein>
<dbReference type="SUPFAM" id="SSF53098">
    <property type="entry name" value="Ribonuclease H-like"/>
    <property type="match status" value="1"/>
</dbReference>
<evidence type="ECO:0000313" key="3">
    <source>
        <dbReference type="EMBL" id="WMV35167.1"/>
    </source>
</evidence>
<gene>
    <name evidence="3" type="ORF">MTR67_028552</name>
</gene>
<proteinExistence type="predicted"/>
<dbReference type="Pfam" id="PF13456">
    <property type="entry name" value="RVT_3"/>
    <property type="match status" value="1"/>
</dbReference>
<dbReference type="InterPro" id="IPR000477">
    <property type="entry name" value="RT_dom"/>
</dbReference>
<dbReference type="Pfam" id="PF00078">
    <property type="entry name" value="RVT_1"/>
    <property type="match status" value="1"/>
</dbReference>
<dbReference type="SUPFAM" id="SSF56219">
    <property type="entry name" value="DNase I-like"/>
    <property type="match status" value="1"/>
</dbReference>
<dbReference type="InterPro" id="IPR012337">
    <property type="entry name" value="RNaseH-like_sf"/>
</dbReference>
<dbReference type="Gene3D" id="3.30.420.10">
    <property type="entry name" value="Ribonuclease H-like superfamily/Ribonuclease H"/>
    <property type="match status" value="1"/>
</dbReference>